<dbReference type="InterPro" id="IPR039362">
    <property type="entry name" value="ATG29_sf"/>
</dbReference>
<dbReference type="Proteomes" id="UP000184300">
    <property type="component" value="Unassembled WGS sequence"/>
</dbReference>
<dbReference type="EMBL" id="KV878897">
    <property type="protein sequence ID" value="OJJ84314.1"/>
    <property type="molecule type" value="Genomic_DNA"/>
</dbReference>
<dbReference type="Pfam" id="PF18388">
    <property type="entry name" value="ATG29_N"/>
    <property type="match status" value="1"/>
</dbReference>
<organism evidence="10 11">
    <name type="scientific">Aspergillus glaucus CBS 516.65</name>
    <dbReference type="NCBI Taxonomy" id="1160497"/>
    <lineage>
        <taxon>Eukaryota</taxon>
        <taxon>Fungi</taxon>
        <taxon>Dikarya</taxon>
        <taxon>Ascomycota</taxon>
        <taxon>Pezizomycotina</taxon>
        <taxon>Eurotiomycetes</taxon>
        <taxon>Eurotiomycetidae</taxon>
        <taxon>Eurotiales</taxon>
        <taxon>Aspergillaceae</taxon>
        <taxon>Aspergillus</taxon>
        <taxon>Aspergillus subgen. Aspergillus</taxon>
    </lineage>
</organism>
<evidence type="ECO:0000256" key="4">
    <source>
        <dbReference type="ARBA" id="ARBA00022448"/>
    </source>
</evidence>
<proteinExistence type="inferred from homology"/>
<dbReference type="PANTHER" id="PTHR40012">
    <property type="entry name" value="AUTOPHAGY-RELATED PROTEIN 29"/>
    <property type="match status" value="1"/>
</dbReference>
<feature type="compositionally biased region" description="Basic and acidic residues" evidence="8">
    <location>
        <begin position="255"/>
        <end position="266"/>
    </location>
</feature>
<evidence type="ECO:0000259" key="9">
    <source>
        <dbReference type="Pfam" id="PF18388"/>
    </source>
</evidence>
<keyword evidence="11" id="KW-1185">Reference proteome</keyword>
<dbReference type="STRING" id="1160497.A0A1L9VK86"/>
<feature type="compositionally biased region" description="Polar residues" evidence="8">
    <location>
        <begin position="123"/>
        <end position="149"/>
    </location>
</feature>
<comment type="function">
    <text evidence="7">Plays a role in autophagy. Functions at the preautophagosomal structure (PAS) in order to form normal autophagosomes under starvation conditions. Also plays a role in mitophagy and regulation of filamentous growth.</text>
</comment>
<feature type="domain" description="Atg29 N-terminal" evidence="9">
    <location>
        <begin position="12"/>
        <end position="65"/>
    </location>
</feature>
<protein>
    <recommendedName>
        <fullName evidence="3">Autophagy-related protein 29</fullName>
    </recommendedName>
</protein>
<name>A0A1L9VK86_ASPGL</name>
<feature type="compositionally biased region" description="Polar residues" evidence="8">
    <location>
        <begin position="267"/>
        <end position="279"/>
    </location>
</feature>
<dbReference type="OrthoDB" id="21072at2759"/>
<comment type="subcellular location">
    <subcellularLocation>
        <location evidence="1">Preautophagosomal structure</location>
    </subcellularLocation>
</comment>
<dbReference type="GO" id="GO:0000045">
    <property type="term" value="P:autophagosome assembly"/>
    <property type="evidence" value="ECO:0007669"/>
    <property type="project" value="InterPro"/>
</dbReference>
<reference evidence="11" key="1">
    <citation type="journal article" date="2017" name="Genome Biol.">
        <title>Comparative genomics reveals high biological diversity and specific adaptations in the industrially and medically important fungal genus Aspergillus.</title>
        <authorList>
            <person name="de Vries R.P."/>
            <person name="Riley R."/>
            <person name="Wiebenga A."/>
            <person name="Aguilar-Osorio G."/>
            <person name="Amillis S."/>
            <person name="Uchima C.A."/>
            <person name="Anderluh G."/>
            <person name="Asadollahi M."/>
            <person name="Askin M."/>
            <person name="Barry K."/>
            <person name="Battaglia E."/>
            <person name="Bayram O."/>
            <person name="Benocci T."/>
            <person name="Braus-Stromeyer S.A."/>
            <person name="Caldana C."/>
            <person name="Canovas D."/>
            <person name="Cerqueira G.C."/>
            <person name="Chen F."/>
            <person name="Chen W."/>
            <person name="Choi C."/>
            <person name="Clum A."/>
            <person name="Dos Santos R.A."/>
            <person name="Damasio A.R."/>
            <person name="Diallinas G."/>
            <person name="Emri T."/>
            <person name="Fekete E."/>
            <person name="Flipphi M."/>
            <person name="Freyberg S."/>
            <person name="Gallo A."/>
            <person name="Gournas C."/>
            <person name="Habgood R."/>
            <person name="Hainaut M."/>
            <person name="Harispe M.L."/>
            <person name="Henrissat B."/>
            <person name="Hilden K.S."/>
            <person name="Hope R."/>
            <person name="Hossain A."/>
            <person name="Karabika E."/>
            <person name="Karaffa L."/>
            <person name="Karanyi Z."/>
            <person name="Krasevec N."/>
            <person name="Kuo A."/>
            <person name="Kusch H."/>
            <person name="LaButti K."/>
            <person name="Lagendijk E.L."/>
            <person name="Lapidus A."/>
            <person name="Levasseur A."/>
            <person name="Lindquist E."/>
            <person name="Lipzen A."/>
            <person name="Logrieco A.F."/>
            <person name="MacCabe A."/>
            <person name="Maekelae M.R."/>
            <person name="Malavazi I."/>
            <person name="Melin P."/>
            <person name="Meyer V."/>
            <person name="Mielnichuk N."/>
            <person name="Miskei M."/>
            <person name="Molnar A.P."/>
            <person name="Mule G."/>
            <person name="Ngan C.Y."/>
            <person name="Orejas M."/>
            <person name="Orosz E."/>
            <person name="Ouedraogo J.P."/>
            <person name="Overkamp K.M."/>
            <person name="Park H.-S."/>
            <person name="Perrone G."/>
            <person name="Piumi F."/>
            <person name="Punt P.J."/>
            <person name="Ram A.F."/>
            <person name="Ramon A."/>
            <person name="Rauscher S."/>
            <person name="Record E."/>
            <person name="Riano-Pachon D.M."/>
            <person name="Robert V."/>
            <person name="Roehrig J."/>
            <person name="Ruller R."/>
            <person name="Salamov A."/>
            <person name="Salih N.S."/>
            <person name="Samson R.A."/>
            <person name="Sandor E."/>
            <person name="Sanguinetti M."/>
            <person name="Schuetze T."/>
            <person name="Sepcic K."/>
            <person name="Shelest E."/>
            <person name="Sherlock G."/>
            <person name="Sophianopoulou V."/>
            <person name="Squina F.M."/>
            <person name="Sun H."/>
            <person name="Susca A."/>
            <person name="Todd R.B."/>
            <person name="Tsang A."/>
            <person name="Unkles S.E."/>
            <person name="van de Wiele N."/>
            <person name="van Rossen-Uffink D."/>
            <person name="Oliveira J.V."/>
            <person name="Vesth T.C."/>
            <person name="Visser J."/>
            <person name="Yu J.-H."/>
            <person name="Zhou M."/>
            <person name="Andersen M.R."/>
            <person name="Archer D.B."/>
            <person name="Baker S.E."/>
            <person name="Benoit I."/>
            <person name="Brakhage A.A."/>
            <person name="Braus G.H."/>
            <person name="Fischer R."/>
            <person name="Frisvad J.C."/>
            <person name="Goldman G.H."/>
            <person name="Houbraken J."/>
            <person name="Oakley B."/>
            <person name="Pocsi I."/>
            <person name="Scazzocchio C."/>
            <person name="Seiboth B."/>
            <person name="vanKuyk P.A."/>
            <person name="Wortman J."/>
            <person name="Dyer P.S."/>
            <person name="Grigoriev I.V."/>
        </authorList>
    </citation>
    <scope>NUCLEOTIDE SEQUENCE [LARGE SCALE GENOMIC DNA]</scope>
    <source>
        <strain evidence="11">CBS 516.65</strain>
    </source>
</reference>
<evidence type="ECO:0000256" key="6">
    <source>
        <dbReference type="ARBA" id="ARBA00023006"/>
    </source>
</evidence>
<feature type="region of interest" description="Disordered" evidence="8">
    <location>
        <begin position="93"/>
        <end position="360"/>
    </location>
</feature>
<dbReference type="GO" id="GO:0015031">
    <property type="term" value="P:protein transport"/>
    <property type="evidence" value="ECO:0007669"/>
    <property type="project" value="UniProtKB-KW"/>
</dbReference>
<keyword evidence="4" id="KW-0813">Transport</keyword>
<dbReference type="InterPro" id="IPR040666">
    <property type="entry name" value="Atg29_N"/>
</dbReference>
<evidence type="ECO:0000313" key="11">
    <source>
        <dbReference type="Proteomes" id="UP000184300"/>
    </source>
</evidence>
<comment type="similarity">
    <text evidence="2">Belongs to the ATG29 family.</text>
</comment>
<dbReference type="AlphaFoldDB" id="A0A1L9VK86"/>
<dbReference type="GO" id="GO:0000407">
    <property type="term" value="C:phagophore assembly site"/>
    <property type="evidence" value="ECO:0007669"/>
    <property type="project" value="UniProtKB-SubCell"/>
</dbReference>
<evidence type="ECO:0000256" key="5">
    <source>
        <dbReference type="ARBA" id="ARBA00022927"/>
    </source>
</evidence>
<dbReference type="InterPro" id="IPR039113">
    <property type="entry name" value="ATG29"/>
</dbReference>
<evidence type="ECO:0000313" key="10">
    <source>
        <dbReference type="EMBL" id="OJJ84314.1"/>
    </source>
</evidence>
<evidence type="ECO:0000256" key="1">
    <source>
        <dbReference type="ARBA" id="ARBA00004329"/>
    </source>
</evidence>
<feature type="compositionally biased region" description="Basic and acidic residues" evidence="8">
    <location>
        <begin position="163"/>
        <end position="173"/>
    </location>
</feature>
<sequence length="396" mass="43689">MALPAEPGDSKFTVFLRLPFPRGDFVDPPPVEWDAAKDQALWDVLSRPSKGDDIDWKTLANNFGVTLQFFLQQAAWLCDRQLTQVRAQMRKVGTAQSTSPSPMLGSTSGSAAGAQVSRPPPSRLTTQQKDTQPQRIVPQRTSSNATINQIKRDQSRNATPTAEMKDPKPEGSGRRPSANIREQPPPAPARRTPTLEEEDLSTSSSESESDEEEELDSRRNPRFKRFGKFSMHRPGLRDDEEDDEDDSPAFLPYSRDVEHRPREHSGQDLNATLRLNTGSPDVYRRRSAEHPQTPRNPMTAESSMSSASSGVPVSHQPSDSSRQASQVASPRRGELASPRRSREASDGTPSIGSSFSDLDDAGITQSALEEVLLSNMQGGMASRMSTISQAFRSRYL</sequence>
<dbReference type="VEuPathDB" id="FungiDB:ASPGLDRAFT_47169"/>
<evidence type="ECO:0000256" key="8">
    <source>
        <dbReference type="SAM" id="MobiDB-lite"/>
    </source>
</evidence>
<evidence type="ECO:0000256" key="3">
    <source>
        <dbReference type="ARBA" id="ARBA00013784"/>
    </source>
</evidence>
<accession>A0A1L9VK86</accession>
<evidence type="ECO:0000256" key="2">
    <source>
        <dbReference type="ARBA" id="ARBA00010082"/>
    </source>
</evidence>
<feature type="compositionally biased region" description="Acidic residues" evidence="8">
    <location>
        <begin position="238"/>
        <end position="247"/>
    </location>
</feature>
<dbReference type="FunFam" id="1.10.10.2570:FF:000001">
    <property type="entry name" value="Autophagy-related protein 29"/>
    <property type="match status" value="1"/>
</dbReference>
<gene>
    <name evidence="10" type="ORF">ASPGLDRAFT_47169</name>
</gene>
<dbReference type="PANTHER" id="PTHR40012:SF1">
    <property type="entry name" value="AUTOPHAGY-RELATED PROTEIN 29"/>
    <property type="match status" value="1"/>
</dbReference>
<dbReference type="GeneID" id="34462867"/>
<dbReference type="Gene3D" id="1.10.10.2570">
    <property type="match status" value="1"/>
</dbReference>
<dbReference type="RefSeq" id="XP_022401012.1">
    <property type="nucleotide sequence ID" value="XM_022546606.1"/>
</dbReference>
<feature type="compositionally biased region" description="Polar residues" evidence="8">
    <location>
        <begin position="94"/>
        <end position="110"/>
    </location>
</feature>
<keyword evidence="6" id="KW-0072">Autophagy</keyword>
<keyword evidence="5" id="KW-0653">Protein transport</keyword>
<feature type="compositionally biased region" description="Basic residues" evidence="8">
    <location>
        <begin position="220"/>
        <end position="231"/>
    </location>
</feature>
<feature type="compositionally biased region" description="Polar residues" evidence="8">
    <location>
        <begin position="347"/>
        <end position="356"/>
    </location>
</feature>
<evidence type="ECO:0000256" key="7">
    <source>
        <dbReference type="ARBA" id="ARBA00060351"/>
    </source>
</evidence>
<feature type="compositionally biased region" description="Polar residues" evidence="8">
    <location>
        <begin position="315"/>
        <end position="328"/>
    </location>
</feature>